<organism evidence="5 6">
    <name type="scientific">Paraburkholderia fynbosensis</name>
    <dbReference type="NCBI Taxonomy" id="1200993"/>
    <lineage>
        <taxon>Bacteria</taxon>
        <taxon>Pseudomonadati</taxon>
        <taxon>Pseudomonadota</taxon>
        <taxon>Betaproteobacteria</taxon>
        <taxon>Burkholderiales</taxon>
        <taxon>Burkholderiaceae</taxon>
        <taxon>Paraburkholderia</taxon>
    </lineage>
</organism>
<evidence type="ECO:0000313" key="5">
    <source>
        <dbReference type="EMBL" id="CAB3810531.1"/>
    </source>
</evidence>
<dbReference type="PANTHER" id="PTHR30146">
    <property type="entry name" value="LACI-RELATED TRANSCRIPTIONAL REPRESSOR"/>
    <property type="match status" value="1"/>
</dbReference>
<dbReference type="Gene3D" id="1.10.260.40">
    <property type="entry name" value="lambda repressor-like DNA-binding domains"/>
    <property type="match status" value="1"/>
</dbReference>
<evidence type="ECO:0000259" key="4">
    <source>
        <dbReference type="PROSITE" id="PS50932"/>
    </source>
</evidence>
<keyword evidence="2" id="KW-0238">DNA-binding</keyword>
<dbReference type="RefSeq" id="WP_175166219.1">
    <property type="nucleotide sequence ID" value="NZ_CADIKI010000037.1"/>
</dbReference>
<dbReference type="InterPro" id="IPR028082">
    <property type="entry name" value="Peripla_BP_I"/>
</dbReference>
<dbReference type="SUPFAM" id="SSF53822">
    <property type="entry name" value="Periplasmic binding protein-like I"/>
    <property type="match status" value="1"/>
</dbReference>
<proteinExistence type="predicted"/>
<dbReference type="EMBL" id="CADIKI010000037">
    <property type="protein sequence ID" value="CAB3810531.1"/>
    <property type="molecule type" value="Genomic_DNA"/>
</dbReference>
<dbReference type="CDD" id="cd01392">
    <property type="entry name" value="HTH_LacI"/>
    <property type="match status" value="1"/>
</dbReference>
<evidence type="ECO:0000256" key="2">
    <source>
        <dbReference type="ARBA" id="ARBA00023125"/>
    </source>
</evidence>
<dbReference type="SMART" id="SM00354">
    <property type="entry name" value="HTH_LACI"/>
    <property type="match status" value="1"/>
</dbReference>
<dbReference type="AlphaFoldDB" id="A0A6J5H0W0"/>
<protein>
    <submittedName>
        <fullName evidence="5">HTH-type transcriptional regulator RafR</fullName>
    </submittedName>
</protein>
<dbReference type="CDD" id="cd20010">
    <property type="entry name" value="PBP1_AglR-like"/>
    <property type="match status" value="1"/>
</dbReference>
<keyword evidence="6" id="KW-1185">Reference proteome</keyword>
<dbReference type="InterPro" id="IPR000843">
    <property type="entry name" value="HTH_LacI"/>
</dbReference>
<keyword evidence="3" id="KW-0804">Transcription</keyword>
<dbReference type="Gene3D" id="3.40.50.2300">
    <property type="match status" value="2"/>
</dbReference>
<dbReference type="Pfam" id="PF00532">
    <property type="entry name" value="Peripla_BP_1"/>
    <property type="match status" value="1"/>
</dbReference>
<keyword evidence="1" id="KW-0805">Transcription regulation</keyword>
<dbReference type="GO" id="GO:0000976">
    <property type="term" value="F:transcription cis-regulatory region binding"/>
    <property type="evidence" value="ECO:0007669"/>
    <property type="project" value="TreeGrafter"/>
</dbReference>
<dbReference type="InterPro" id="IPR001761">
    <property type="entry name" value="Peripla_BP/Lac1_sug-bd_dom"/>
</dbReference>
<dbReference type="PROSITE" id="PS50932">
    <property type="entry name" value="HTH_LACI_2"/>
    <property type="match status" value="1"/>
</dbReference>
<dbReference type="PANTHER" id="PTHR30146:SF109">
    <property type="entry name" value="HTH-TYPE TRANSCRIPTIONAL REGULATOR GALS"/>
    <property type="match status" value="1"/>
</dbReference>
<evidence type="ECO:0000256" key="1">
    <source>
        <dbReference type="ARBA" id="ARBA00023015"/>
    </source>
</evidence>
<dbReference type="Pfam" id="PF00356">
    <property type="entry name" value="LacI"/>
    <property type="match status" value="1"/>
</dbReference>
<evidence type="ECO:0000256" key="3">
    <source>
        <dbReference type="ARBA" id="ARBA00023163"/>
    </source>
</evidence>
<dbReference type="InterPro" id="IPR010982">
    <property type="entry name" value="Lambda_DNA-bd_dom_sf"/>
</dbReference>
<dbReference type="GO" id="GO:0003700">
    <property type="term" value="F:DNA-binding transcription factor activity"/>
    <property type="evidence" value="ECO:0007669"/>
    <property type="project" value="TreeGrafter"/>
</dbReference>
<accession>A0A6J5H0W0</accession>
<gene>
    <name evidence="5" type="primary">rafR</name>
    <name evidence="5" type="ORF">LMG27177_07268</name>
</gene>
<reference evidence="5 6" key="1">
    <citation type="submission" date="2020-04" db="EMBL/GenBank/DDBJ databases">
        <authorList>
            <person name="De Canck E."/>
        </authorList>
    </citation>
    <scope>NUCLEOTIDE SEQUENCE [LARGE SCALE GENOMIC DNA]</scope>
    <source>
        <strain evidence="5 6">LMG 27177</strain>
    </source>
</reference>
<name>A0A6J5H0W0_9BURK</name>
<evidence type="ECO:0000313" key="6">
    <source>
        <dbReference type="Proteomes" id="UP000494252"/>
    </source>
</evidence>
<dbReference type="SUPFAM" id="SSF47413">
    <property type="entry name" value="lambda repressor-like DNA-binding domains"/>
    <property type="match status" value="1"/>
</dbReference>
<feature type="domain" description="HTH lacI-type" evidence="4">
    <location>
        <begin position="13"/>
        <end position="57"/>
    </location>
</feature>
<dbReference type="Proteomes" id="UP000494252">
    <property type="component" value="Unassembled WGS sequence"/>
</dbReference>
<sequence>MKVNLKMLSSSLGLSRTTVSRALNGYDDVSEATRARVRQAAQELGYHADPTARRLATGRAEAVGLVYPFGANALGDPRFGEVVAGMTQGLGKSGLDLFIVSARPNAELETYRRLVDGKLVDGLIVARTLVDDPRIQFLQERNFPFIAYGRTNSPQPYGWFDFDNEAGARAAAQRLLSFGHRRIAMVSAPLTLSFAAQRRAGFLGALREAGIEPEAQLLIECSFDRTGGYDAMRALLNLDEPPTAVLVDNNIAGTGAFRAIGDSGRNVRTDLSLIVYDGLPPDVSFPHTVTAVVQPTGHSSGETMAELILGAISGREHCAHRLVAPCIEPGDTDGPRR</sequence>